<sequence length="210" mass="23011">MGFFVLAVLVVALLAGFWVKRYVYASRFTPVELSSKEQDVLQAKLSRLESTRYSEPLIPGERSRDRKPPLKPEKYSEEGAIRDISLTEKELNAMIASDPEVASRVAIDLSENLVSILLVLPVDEGFPVLGGKTLRFNLGVVLGFADGQPVVALKGISLGGIPLPNAWLGNMKNRNLVSEFAAEGGFWKLFSDGVSDLKVRDGHILISLKE</sequence>
<dbReference type="Proteomes" id="UP000886162">
    <property type="component" value="Unassembled WGS sequence"/>
</dbReference>
<reference evidence="2" key="1">
    <citation type="journal article" date="2020" name="mSystems">
        <title>Genome- and Community-Level Interaction Insights into Carbon Utilization and Element Cycling Functions of Hydrothermarchaeota in Hydrothermal Sediment.</title>
        <authorList>
            <person name="Zhou Z."/>
            <person name="Liu Y."/>
            <person name="Xu W."/>
            <person name="Pan J."/>
            <person name="Luo Z.H."/>
            <person name="Li M."/>
        </authorList>
    </citation>
    <scope>NUCLEOTIDE SEQUENCE [LARGE SCALE GENOMIC DNA]</scope>
    <source>
        <strain evidence="2">SpSt-1220</strain>
    </source>
</reference>
<gene>
    <name evidence="2" type="ORF">ENN94_05305</name>
</gene>
<comment type="caution">
    <text evidence="2">The sequence shown here is derived from an EMBL/GenBank/DDBJ whole genome shotgun (WGS) entry which is preliminary data.</text>
</comment>
<evidence type="ECO:0000313" key="2">
    <source>
        <dbReference type="EMBL" id="HDR47102.1"/>
    </source>
</evidence>
<dbReference type="EMBL" id="DSDO01000363">
    <property type="protein sequence ID" value="HDR47102.1"/>
    <property type="molecule type" value="Genomic_DNA"/>
</dbReference>
<proteinExistence type="predicted"/>
<protein>
    <submittedName>
        <fullName evidence="2">Arginine N-succinyltransferase</fullName>
    </submittedName>
</protein>
<evidence type="ECO:0000256" key="1">
    <source>
        <dbReference type="SAM" id="MobiDB-lite"/>
    </source>
</evidence>
<feature type="region of interest" description="Disordered" evidence="1">
    <location>
        <begin position="56"/>
        <end position="75"/>
    </location>
</feature>
<dbReference type="AlphaFoldDB" id="A0A831LLT2"/>
<organism evidence="2">
    <name type="scientific">Geoalkalibacter subterraneus</name>
    <dbReference type="NCBI Taxonomy" id="483547"/>
    <lineage>
        <taxon>Bacteria</taxon>
        <taxon>Pseudomonadati</taxon>
        <taxon>Thermodesulfobacteriota</taxon>
        <taxon>Desulfuromonadia</taxon>
        <taxon>Desulfuromonadales</taxon>
        <taxon>Geoalkalibacteraceae</taxon>
        <taxon>Geoalkalibacter</taxon>
    </lineage>
</organism>
<feature type="compositionally biased region" description="Basic and acidic residues" evidence="1">
    <location>
        <begin position="61"/>
        <end position="75"/>
    </location>
</feature>
<accession>A0A831LLT2</accession>
<name>A0A831LLT2_9BACT</name>